<dbReference type="GO" id="GO:0005524">
    <property type="term" value="F:ATP binding"/>
    <property type="evidence" value="ECO:0007669"/>
    <property type="project" value="UniProtKB-KW"/>
</dbReference>
<keyword evidence="3" id="KW-0547">Nucleotide-binding</keyword>
<keyword evidence="2" id="KW-0813">Transport</keyword>
<dbReference type="EMBL" id="FUWV01000005">
    <property type="protein sequence ID" value="SJZ58983.1"/>
    <property type="molecule type" value="Genomic_DNA"/>
</dbReference>
<sequence>MLLEGRNITFGYRKGEFILQNSNISVTSGERVGLIAKSGYGKSTLAKILAGYLNPTTGKVLLDGKPIPPKGYQPVQLIYQHPEKAINPRWKMKEVLEEGNVFNEEMMKEMGIEKHWLSRYPTELSLGELQRFSIARAMGKETKFLIADEITTMLDVISQAQIWNIVLNQVEKRNLGLLVITHNIHLADRVCTRMVYLEDHGKK</sequence>
<name>A0A1T4LW70_9FIRM</name>
<dbReference type="RefSeq" id="WP_087678561.1">
    <property type="nucleotide sequence ID" value="NZ_FUWV01000005.1"/>
</dbReference>
<dbReference type="PROSITE" id="PS00211">
    <property type="entry name" value="ABC_TRANSPORTER_1"/>
    <property type="match status" value="1"/>
</dbReference>
<evidence type="ECO:0000256" key="1">
    <source>
        <dbReference type="ARBA" id="ARBA00005417"/>
    </source>
</evidence>
<evidence type="ECO:0000313" key="6">
    <source>
        <dbReference type="EMBL" id="SJZ58983.1"/>
    </source>
</evidence>
<comment type="similarity">
    <text evidence="1">Belongs to the ABC transporter superfamily.</text>
</comment>
<dbReference type="InterPro" id="IPR003593">
    <property type="entry name" value="AAA+_ATPase"/>
</dbReference>
<feature type="domain" description="ABC transporter" evidence="5">
    <location>
        <begin position="3"/>
        <end position="203"/>
    </location>
</feature>
<keyword evidence="7" id="KW-1185">Reference proteome</keyword>
<dbReference type="InterPro" id="IPR017871">
    <property type="entry name" value="ABC_transporter-like_CS"/>
</dbReference>
<dbReference type="PANTHER" id="PTHR43776:SF7">
    <property type="entry name" value="D,D-DIPEPTIDE TRANSPORT ATP-BINDING PROTEIN DDPF-RELATED"/>
    <property type="match status" value="1"/>
</dbReference>
<dbReference type="PANTHER" id="PTHR43776">
    <property type="entry name" value="TRANSPORT ATP-BINDING PROTEIN"/>
    <property type="match status" value="1"/>
</dbReference>
<evidence type="ECO:0000256" key="2">
    <source>
        <dbReference type="ARBA" id="ARBA00022448"/>
    </source>
</evidence>
<dbReference type="Gene3D" id="3.40.50.300">
    <property type="entry name" value="P-loop containing nucleotide triphosphate hydrolases"/>
    <property type="match status" value="1"/>
</dbReference>
<evidence type="ECO:0000256" key="4">
    <source>
        <dbReference type="ARBA" id="ARBA00022840"/>
    </source>
</evidence>
<dbReference type="Pfam" id="PF00005">
    <property type="entry name" value="ABC_tran"/>
    <property type="match status" value="1"/>
</dbReference>
<evidence type="ECO:0000313" key="7">
    <source>
        <dbReference type="Proteomes" id="UP000196365"/>
    </source>
</evidence>
<dbReference type="GO" id="GO:0055085">
    <property type="term" value="P:transmembrane transport"/>
    <property type="evidence" value="ECO:0007669"/>
    <property type="project" value="UniProtKB-ARBA"/>
</dbReference>
<evidence type="ECO:0000259" key="5">
    <source>
        <dbReference type="PROSITE" id="PS50893"/>
    </source>
</evidence>
<accession>A0A1T4LW70</accession>
<dbReference type="PROSITE" id="PS50893">
    <property type="entry name" value="ABC_TRANSPORTER_2"/>
    <property type="match status" value="1"/>
</dbReference>
<evidence type="ECO:0000256" key="3">
    <source>
        <dbReference type="ARBA" id="ARBA00022741"/>
    </source>
</evidence>
<dbReference type="SMART" id="SM00382">
    <property type="entry name" value="AAA"/>
    <property type="match status" value="1"/>
</dbReference>
<dbReference type="SUPFAM" id="SSF52540">
    <property type="entry name" value="P-loop containing nucleoside triphosphate hydrolases"/>
    <property type="match status" value="1"/>
</dbReference>
<organism evidence="6 7">
    <name type="scientific">Garciella nitratireducens DSM 15102</name>
    <dbReference type="NCBI Taxonomy" id="1121911"/>
    <lineage>
        <taxon>Bacteria</taxon>
        <taxon>Bacillati</taxon>
        <taxon>Bacillota</taxon>
        <taxon>Clostridia</taxon>
        <taxon>Eubacteriales</taxon>
        <taxon>Eubacteriaceae</taxon>
        <taxon>Garciella</taxon>
    </lineage>
</organism>
<reference evidence="6 7" key="1">
    <citation type="submission" date="2017-02" db="EMBL/GenBank/DDBJ databases">
        <authorList>
            <person name="Peterson S.W."/>
        </authorList>
    </citation>
    <scope>NUCLEOTIDE SEQUENCE [LARGE SCALE GENOMIC DNA]</scope>
    <source>
        <strain evidence="6 7">DSM 15102</strain>
    </source>
</reference>
<dbReference type="InterPro" id="IPR050319">
    <property type="entry name" value="ABC_transp_ATP-bind"/>
</dbReference>
<dbReference type="AlphaFoldDB" id="A0A1T4LW70"/>
<gene>
    <name evidence="6" type="ORF">SAMN02745973_01110</name>
</gene>
<protein>
    <submittedName>
        <fullName evidence="6">Peptide/nickel transport system ATP-binding protein</fullName>
    </submittedName>
</protein>
<dbReference type="OrthoDB" id="9806285at2"/>
<dbReference type="InterPro" id="IPR027417">
    <property type="entry name" value="P-loop_NTPase"/>
</dbReference>
<dbReference type="Proteomes" id="UP000196365">
    <property type="component" value="Unassembled WGS sequence"/>
</dbReference>
<dbReference type="InterPro" id="IPR003439">
    <property type="entry name" value="ABC_transporter-like_ATP-bd"/>
</dbReference>
<dbReference type="GO" id="GO:0016887">
    <property type="term" value="F:ATP hydrolysis activity"/>
    <property type="evidence" value="ECO:0007669"/>
    <property type="project" value="InterPro"/>
</dbReference>
<keyword evidence="4 6" id="KW-0067">ATP-binding</keyword>
<proteinExistence type="inferred from homology"/>